<keyword evidence="2" id="KW-0234">DNA repair</keyword>
<evidence type="ECO:0000256" key="1">
    <source>
        <dbReference type="ARBA" id="ARBA00023125"/>
    </source>
</evidence>
<evidence type="ECO:0000313" key="6">
    <source>
        <dbReference type="Proteomes" id="UP000753961"/>
    </source>
</evidence>
<dbReference type="PIRSF" id="PIRSF002070">
    <property type="entry name" value="SSB"/>
    <property type="match status" value="1"/>
</dbReference>
<organism evidence="5 6">
    <name type="scientific">Membranihabitans marinus</name>
    <dbReference type="NCBI Taxonomy" id="1227546"/>
    <lineage>
        <taxon>Bacteria</taxon>
        <taxon>Pseudomonadati</taxon>
        <taxon>Bacteroidota</taxon>
        <taxon>Saprospiria</taxon>
        <taxon>Saprospirales</taxon>
        <taxon>Saprospiraceae</taxon>
        <taxon>Membranihabitans</taxon>
    </lineage>
</organism>
<dbReference type="GO" id="GO:0003697">
    <property type="term" value="F:single-stranded DNA binding"/>
    <property type="evidence" value="ECO:0007669"/>
    <property type="project" value="UniProtKB-UniRule"/>
</dbReference>
<dbReference type="GO" id="GO:0006310">
    <property type="term" value="P:DNA recombination"/>
    <property type="evidence" value="ECO:0007669"/>
    <property type="project" value="UniProtKB-UniRule"/>
</dbReference>
<comment type="caution">
    <text evidence="5">The sequence shown here is derived from an EMBL/GenBank/DDBJ whole genome shotgun (WGS) entry which is preliminary data.</text>
</comment>
<keyword evidence="2" id="KW-0227">DNA damage</keyword>
<dbReference type="PANTHER" id="PTHR10302:SF27">
    <property type="entry name" value="SINGLE-STRANDED DNA-BINDING PROTEIN"/>
    <property type="match status" value="1"/>
</dbReference>
<name>A0A953HTM8_9BACT</name>
<dbReference type="GO" id="GO:0006281">
    <property type="term" value="P:DNA repair"/>
    <property type="evidence" value="ECO:0007669"/>
    <property type="project" value="UniProtKB-UniRule"/>
</dbReference>
<comment type="function">
    <text evidence="2">Plays an important role in DNA replication, recombination and repair. Binds to ssDNA and to an array of partner proteins to recruit them to their sites of action during DNA metabolism.</text>
</comment>
<reference evidence="5" key="1">
    <citation type="submission" date="2021-06" db="EMBL/GenBank/DDBJ databases">
        <title>44 bacteria genomes isolated from Dapeng, Shenzhen.</title>
        <authorList>
            <person name="Zheng W."/>
            <person name="Yu S."/>
            <person name="Huang Y."/>
        </authorList>
    </citation>
    <scope>NUCLEOTIDE SEQUENCE</scope>
    <source>
        <strain evidence="5">DP5N28-2</strain>
    </source>
</reference>
<accession>A0A953HTM8</accession>
<sequence>MINKVILVGNLGKDPEVRVLESGTKVAKFPMATNENYRDKNNEWQTVTEWHNVILWRYLAESAERQLKKGSLVYIEGKLTHRKYQDKDGNDRYVTEVVANIMRSLERRDSQGGGSPFPSEENDPFVAGSSSGSSSGSNASSAPTSSASDSDEEEDDLPF</sequence>
<feature type="compositionally biased region" description="Acidic residues" evidence="4">
    <location>
        <begin position="149"/>
        <end position="159"/>
    </location>
</feature>
<dbReference type="InterPro" id="IPR000424">
    <property type="entry name" value="Primosome_PriB/ssb"/>
</dbReference>
<keyword evidence="6" id="KW-1185">Reference proteome</keyword>
<keyword evidence="2" id="KW-0235">DNA replication</keyword>
<dbReference type="Proteomes" id="UP000753961">
    <property type="component" value="Unassembled WGS sequence"/>
</dbReference>
<evidence type="ECO:0000313" key="5">
    <source>
        <dbReference type="EMBL" id="MBY5958120.1"/>
    </source>
</evidence>
<evidence type="ECO:0000256" key="2">
    <source>
        <dbReference type="HAMAP-Rule" id="MF_00984"/>
    </source>
</evidence>
<gene>
    <name evidence="5" type="ORF">KUV50_08270</name>
</gene>
<dbReference type="GO" id="GO:0006260">
    <property type="term" value="P:DNA replication"/>
    <property type="evidence" value="ECO:0007669"/>
    <property type="project" value="UniProtKB-UniRule"/>
</dbReference>
<evidence type="ECO:0000256" key="4">
    <source>
        <dbReference type="SAM" id="MobiDB-lite"/>
    </source>
</evidence>
<evidence type="ECO:0000256" key="3">
    <source>
        <dbReference type="PIRNR" id="PIRNR002070"/>
    </source>
</evidence>
<dbReference type="GO" id="GO:0009295">
    <property type="term" value="C:nucleoid"/>
    <property type="evidence" value="ECO:0007669"/>
    <property type="project" value="TreeGrafter"/>
</dbReference>
<protein>
    <recommendedName>
        <fullName evidence="2 3">Single-stranded DNA-binding protein</fullName>
        <shortName evidence="2">SSB</shortName>
    </recommendedName>
</protein>
<keyword evidence="1 2" id="KW-0238">DNA-binding</keyword>
<dbReference type="NCBIfam" id="TIGR00621">
    <property type="entry name" value="ssb"/>
    <property type="match status" value="1"/>
</dbReference>
<dbReference type="SUPFAM" id="SSF50249">
    <property type="entry name" value="Nucleic acid-binding proteins"/>
    <property type="match status" value="1"/>
</dbReference>
<dbReference type="PANTHER" id="PTHR10302">
    <property type="entry name" value="SINGLE-STRANDED DNA-BINDING PROTEIN"/>
    <property type="match status" value="1"/>
</dbReference>
<dbReference type="PROSITE" id="PS50935">
    <property type="entry name" value="SSB"/>
    <property type="match status" value="1"/>
</dbReference>
<dbReference type="RefSeq" id="WP_222579653.1">
    <property type="nucleotide sequence ID" value="NZ_JAHVHU010000007.1"/>
</dbReference>
<dbReference type="InterPro" id="IPR011344">
    <property type="entry name" value="ssDNA-bd"/>
</dbReference>
<dbReference type="EMBL" id="JAHVHU010000007">
    <property type="protein sequence ID" value="MBY5958120.1"/>
    <property type="molecule type" value="Genomic_DNA"/>
</dbReference>
<feature type="region of interest" description="Disordered" evidence="4">
    <location>
        <begin position="104"/>
        <end position="159"/>
    </location>
</feature>
<feature type="short sequence motif" description="Important for interaction with partner proteins" evidence="2">
    <location>
        <begin position="154"/>
        <end position="159"/>
    </location>
</feature>
<dbReference type="Pfam" id="PF00436">
    <property type="entry name" value="SSB"/>
    <property type="match status" value="1"/>
</dbReference>
<keyword evidence="2" id="KW-0233">DNA recombination</keyword>
<dbReference type="InterPro" id="IPR012340">
    <property type="entry name" value="NA-bd_OB-fold"/>
</dbReference>
<dbReference type="CDD" id="cd04496">
    <property type="entry name" value="SSB_OBF"/>
    <property type="match status" value="1"/>
</dbReference>
<comment type="caution">
    <text evidence="2">Lacks conserved residue(s) required for the propagation of feature annotation.</text>
</comment>
<proteinExistence type="inferred from homology"/>
<dbReference type="HAMAP" id="MF_00984">
    <property type="entry name" value="SSB"/>
    <property type="match status" value="1"/>
</dbReference>
<feature type="compositionally biased region" description="Low complexity" evidence="4">
    <location>
        <begin position="127"/>
        <end position="148"/>
    </location>
</feature>
<comment type="subunit">
    <text evidence="2">Homotetramer.</text>
</comment>
<dbReference type="AlphaFoldDB" id="A0A953HTM8"/>
<dbReference type="Gene3D" id="2.40.50.140">
    <property type="entry name" value="Nucleic acid-binding proteins"/>
    <property type="match status" value="1"/>
</dbReference>